<dbReference type="EMBL" id="CP068114">
    <property type="protein sequence ID" value="QQS87705.1"/>
    <property type="molecule type" value="Genomic_DNA"/>
</dbReference>
<organism evidence="2 3">
    <name type="scientific">Fusobacterium canifelinum</name>
    <dbReference type="NCBI Taxonomy" id="285729"/>
    <lineage>
        <taxon>Bacteria</taxon>
        <taxon>Fusobacteriati</taxon>
        <taxon>Fusobacteriota</taxon>
        <taxon>Fusobacteriia</taxon>
        <taxon>Fusobacteriales</taxon>
        <taxon>Fusobacteriaceae</taxon>
        <taxon>Fusobacterium</taxon>
    </lineage>
</organism>
<gene>
    <name evidence="2" type="ORF">I6I83_00720</name>
</gene>
<feature type="chain" id="PRO_5045501806" evidence="1">
    <location>
        <begin position="23"/>
        <end position="203"/>
    </location>
</feature>
<evidence type="ECO:0000256" key="1">
    <source>
        <dbReference type="SAM" id="SignalP"/>
    </source>
</evidence>
<sequence length="203" mass="23598">MRKNFIILLFTLISILPNFSYANQDVINQINYQRFLDSQLQGQLEYDRRRAQEAEAEAAVARQRQAQQPYVEPDVNILRSVFVWNDETGNCYYLPCGSQEIGWFAKKKIIKRAQETYKKLYGEEPNRYIDWDCGMAAITMGVSKKTGKIEAYVDTDIKAWIKKYGENDPDILDKVNQDALDYCSTQADNCQLIYGTYDIPDNR</sequence>
<accession>A0ABX7CHI8</accession>
<dbReference type="RefSeq" id="WP_201627206.1">
    <property type="nucleotide sequence ID" value="NZ_CP068114.1"/>
</dbReference>
<evidence type="ECO:0000313" key="2">
    <source>
        <dbReference type="EMBL" id="QQS87705.1"/>
    </source>
</evidence>
<name>A0ABX7CHI8_9FUSO</name>
<keyword evidence="3" id="KW-1185">Reference proteome</keyword>
<proteinExistence type="predicted"/>
<feature type="signal peptide" evidence="1">
    <location>
        <begin position="1"/>
        <end position="22"/>
    </location>
</feature>
<keyword evidence="1" id="KW-0732">Signal</keyword>
<dbReference type="Proteomes" id="UP000595375">
    <property type="component" value="Chromosome"/>
</dbReference>
<evidence type="ECO:0000313" key="3">
    <source>
        <dbReference type="Proteomes" id="UP000595375"/>
    </source>
</evidence>
<reference evidence="2 3" key="1">
    <citation type="submission" date="2021-01" db="EMBL/GenBank/DDBJ databases">
        <title>FDA dAtabase for Regulatory Grade micrObial Sequences (FDA-ARGOS): Supporting development and validation of Infectious Disease Dx tests.</title>
        <authorList>
            <person name="Sproer C."/>
            <person name="Gronow S."/>
            <person name="Severitt S."/>
            <person name="Schroder I."/>
            <person name="Tallon L."/>
            <person name="Sadzewicz L."/>
            <person name="Zhao X."/>
            <person name="Boylan J."/>
            <person name="Ott S."/>
            <person name="Bowen H."/>
            <person name="Vavikolanu K."/>
            <person name="Mehta A."/>
            <person name="Aluvathingal J."/>
            <person name="Nadendla S."/>
            <person name="Lowell S."/>
            <person name="Myers T."/>
            <person name="Yan Y."/>
            <person name="Sichtig H."/>
        </authorList>
    </citation>
    <scope>NUCLEOTIDE SEQUENCE [LARGE SCALE GENOMIC DNA]</scope>
    <source>
        <strain evidence="2 3">FDAARGOS_1126</strain>
    </source>
</reference>
<protein>
    <submittedName>
        <fullName evidence="2">Uncharacterized protein</fullName>
    </submittedName>
</protein>